<comment type="caution">
    <text evidence="1">The sequence shown here is derived from an EMBL/GenBank/DDBJ whole genome shotgun (WGS) entry which is preliminary data.</text>
</comment>
<evidence type="ECO:0008006" key="3">
    <source>
        <dbReference type="Google" id="ProtNLM"/>
    </source>
</evidence>
<evidence type="ECO:0000313" key="1">
    <source>
        <dbReference type="EMBL" id="MCA9390225.1"/>
    </source>
</evidence>
<dbReference type="SUPFAM" id="SSF54197">
    <property type="entry name" value="HIT-like"/>
    <property type="match status" value="1"/>
</dbReference>
<dbReference type="Gene3D" id="3.30.428.10">
    <property type="entry name" value="HIT-like"/>
    <property type="match status" value="1"/>
</dbReference>
<organism evidence="1 2">
    <name type="scientific">candidate division WWE3 bacterium</name>
    <dbReference type="NCBI Taxonomy" id="2053526"/>
    <lineage>
        <taxon>Bacteria</taxon>
        <taxon>Katanobacteria</taxon>
    </lineage>
</organism>
<dbReference type="InterPro" id="IPR036265">
    <property type="entry name" value="HIT-like_sf"/>
</dbReference>
<dbReference type="Proteomes" id="UP000701698">
    <property type="component" value="Unassembled WGS sequence"/>
</dbReference>
<gene>
    <name evidence="1" type="ORF">KC571_02370</name>
</gene>
<accession>A0A955LGY9</accession>
<reference evidence="1" key="2">
    <citation type="journal article" date="2021" name="Microbiome">
        <title>Successional dynamics and alternative stable states in a saline activated sludge microbial community over 9 years.</title>
        <authorList>
            <person name="Wang Y."/>
            <person name="Ye J."/>
            <person name="Ju F."/>
            <person name="Liu L."/>
            <person name="Boyd J.A."/>
            <person name="Deng Y."/>
            <person name="Parks D.H."/>
            <person name="Jiang X."/>
            <person name="Yin X."/>
            <person name="Woodcroft B.J."/>
            <person name="Tyson G.W."/>
            <person name="Hugenholtz P."/>
            <person name="Polz M.F."/>
            <person name="Zhang T."/>
        </authorList>
    </citation>
    <scope>NUCLEOTIDE SEQUENCE</scope>
    <source>
        <strain evidence="1">HKST-UBA01</strain>
    </source>
</reference>
<protein>
    <recommendedName>
        <fullName evidence="3">Galactose-1-phosphate uridylyltransferase</fullName>
    </recommendedName>
</protein>
<dbReference type="EMBL" id="JAGQKX010000048">
    <property type="protein sequence ID" value="MCA9390225.1"/>
    <property type="molecule type" value="Genomic_DNA"/>
</dbReference>
<evidence type="ECO:0000313" key="2">
    <source>
        <dbReference type="Proteomes" id="UP000701698"/>
    </source>
</evidence>
<proteinExistence type="predicted"/>
<sequence length="355" mass="41507">MTVIDVPQKLEEQPAEIQKKFNRIFDYYITTGNLKIPEGMVEWATNQFGGIDILETQKLLFLENKVIDRGVIYNDVRSKRPQTKGEPVSEEMLLEAAQKPPFNQPEKLTPEDTFGRLRGDYCITASNVSRYDKWHSVIIFDEPNPLKWSEDQLVDYLSIANEWFTKVHEKDESAWFPFFQWNCLWRAGASIPHGHMQMSVKQNKPYSQIEKMRAASWQYENETGSNYFDDYYEVHEALGLAFSQDGFRYIFPIDPKKEREVIVLMDAFDEKFAQKLHALLTVYRDELGVQSFNAGAYLKPMGGNMEWNHMPIMFRLVDRGRLDNVNSWIGVMEYFAQDVITFDPYHTAETIQSQL</sequence>
<dbReference type="AlphaFoldDB" id="A0A955LGY9"/>
<name>A0A955LGY9_UNCKA</name>
<reference evidence="1" key="1">
    <citation type="submission" date="2020-04" db="EMBL/GenBank/DDBJ databases">
        <authorList>
            <person name="Zhang T."/>
        </authorList>
    </citation>
    <scope>NUCLEOTIDE SEQUENCE</scope>
    <source>
        <strain evidence="1">HKST-UBA01</strain>
    </source>
</reference>